<dbReference type="InterPro" id="IPR027417">
    <property type="entry name" value="P-loop_NTPase"/>
</dbReference>
<comment type="similarity">
    <text evidence="1">Belongs to the ABC transporter superfamily.</text>
</comment>
<dbReference type="CDD" id="cd03255">
    <property type="entry name" value="ABC_MJ0796_LolCDE_FtsE"/>
    <property type="match status" value="1"/>
</dbReference>
<dbReference type="InterPro" id="IPR017911">
    <property type="entry name" value="MacB-like_ATP-bd"/>
</dbReference>
<name>A0A381QLD3_9ZZZZ</name>
<keyword evidence="2" id="KW-0813">Transport</keyword>
<dbReference type="EMBL" id="UINC01001399">
    <property type="protein sequence ID" value="SUZ79744.1"/>
    <property type="molecule type" value="Genomic_DNA"/>
</dbReference>
<accession>A0A381QLD3</accession>
<dbReference type="Pfam" id="PF00005">
    <property type="entry name" value="ABC_tran"/>
    <property type="match status" value="1"/>
</dbReference>
<gene>
    <name evidence="4" type="ORF">METZ01_LOCUS32598</name>
</gene>
<dbReference type="PANTHER" id="PTHR42798:SF2">
    <property type="entry name" value="ABC TRANSPORTER ATP-BINDING PROTEIN MG467-RELATED"/>
    <property type="match status" value="1"/>
</dbReference>
<dbReference type="GO" id="GO:0005524">
    <property type="term" value="F:ATP binding"/>
    <property type="evidence" value="ECO:0007669"/>
    <property type="project" value="InterPro"/>
</dbReference>
<evidence type="ECO:0000259" key="3">
    <source>
        <dbReference type="PROSITE" id="PS50893"/>
    </source>
</evidence>
<evidence type="ECO:0000256" key="2">
    <source>
        <dbReference type="ARBA" id="ARBA00022448"/>
    </source>
</evidence>
<evidence type="ECO:0000313" key="4">
    <source>
        <dbReference type="EMBL" id="SUZ79744.1"/>
    </source>
</evidence>
<dbReference type="SUPFAM" id="SSF52540">
    <property type="entry name" value="P-loop containing nucleoside triphosphate hydrolases"/>
    <property type="match status" value="1"/>
</dbReference>
<organism evidence="4">
    <name type="scientific">marine metagenome</name>
    <dbReference type="NCBI Taxonomy" id="408172"/>
    <lineage>
        <taxon>unclassified sequences</taxon>
        <taxon>metagenomes</taxon>
        <taxon>ecological metagenomes</taxon>
    </lineage>
</organism>
<dbReference type="PROSITE" id="PS50893">
    <property type="entry name" value="ABC_TRANSPORTER_2"/>
    <property type="match status" value="1"/>
</dbReference>
<protein>
    <recommendedName>
        <fullName evidence="3">ABC transporter domain-containing protein</fullName>
    </recommendedName>
</protein>
<dbReference type="InterPro" id="IPR003439">
    <property type="entry name" value="ABC_transporter-like_ATP-bd"/>
</dbReference>
<dbReference type="Gene3D" id="3.40.50.300">
    <property type="entry name" value="P-loop containing nucleotide triphosphate hydrolases"/>
    <property type="match status" value="1"/>
</dbReference>
<sequence length="177" mass="20141">MLNLLGGLDYPDSGELIILGKNILELNNNDIAEFRNKDLGFIFQFHHLLPEFTAYENVLMPTLINDDVHDKEIMADELFEYVNLYNRKGHYPSELSGGERLRVAVLRALINQPALILADEPTGNLDADNSTKLMKLFKKINSDFNQTFIITTHNPVVAKIGTRCLKMINGRLRKNNL</sequence>
<proteinExistence type="inferred from homology"/>
<dbReference type="PANTHER" id="PTHR42798">
    <property type="entry name" value="LIPOPROTEIN-RELEASING SYSTEM ATP-BINDING PROTEIN LOLD"/>
    <property type="match status" value="1"/>
</dbReference>
<dbReference type="AlphaFoldDB" id="A0A381QLD3"/>
<feature type="domain" description="ABC transporter" evidence="3">
    <location>
        <begin position="2"/>
        <end position="177"/>
    </location>
</feature>
<dbReference type="GO" id="GO:0016887">
    <property type="term" value="F:ATP hydrolysis activity"/>
    <property type="evidence" value="ECO:0007669"/>
    <property type="project" value="InterPro"/>
</dbReference>
<evidence type="ECO:0000256" key="1">
    <source>
        <dbReference type="ARBA" id="ARBA00005417"/>
    </source>
</evidence>
<reference evidence="4" key="1">
    <citation type="submission" date="2018-05" db="EMBL/GenBank/DDBJ databases">
        <authorList>
            <person name="Lanie J.A."/>
            <person name="Ng W.-L."/>
            <person name="Kazmierczak K.M."/>
            <person name="Andrzejewski T.M."/>
            <person name="Davidsen T.M."/>
            <person name="Wayne K.J."/>
            <person name="Tettelin H."/>
            <person name="Glass J.I."/>
            <person name="Rusch D."/>
            <person name="Podicherti R."/>
            <person name="Tsui H.-C.T."/>
            <person name="Winkler M.E."/>
        </authorList>
    </citation>
    <scope>NUCLEOTIDE SEQUENCE</scope>
</reference>